<comment type="caution">
    <text evidence="2">The sequence shown here is derived from an EMBL/GenBank/DDBJ whole genome shotgun (WGS) entry which is preliminary data.</text>
</comment>
<feature type="region of interest" description="Disordered" evidence="1">
    <location>
        <begin position="33"/>
        <end position="69"/>
    </location>
</feature>
<protein>
    <submittedName>
        <fullName evidence="2">Uncharacterized protein</fullName>
    </submittedName>
</protein>
<organism evidence="2 3">
    <name type="scientific">Elliptochloris bilobata</name>
    <dbReference type="NCBI Taxonomy" id="381761"/>
    <lineage>
        <taxon>Eukaryota</taxon>
        <taxon>Viridiplantae</taxon>
        <taxon>Chlorophyta</taxon>
        <taxon>core chlorophytes</taxon>
        <taxon>Trebouxiophyceae</taxon>
        <taxon>Trebouxiophyceae incertae sedis</taxon>
        <taxon>Elliptochloris clade</taxon>
        <taxon>Elliptochloris</taxon>
    </lineage>
</organism>
<dbReference type="Proteomes" id="UP001445335">
    <property type="component" value="Unassembled WGS sequence"/>
</dbReference>
<proteinExistence type="predicted"/>
<feature type="region of interest" description="Disordered" evidence="1">
    <location>
        <begin position="114"/>
        <end position="147"/>
    </location>
</feature>
<feature type="compositionally biased region" description="Polar residues" evidence="1">
    <location>
        <begin position="33"/>
        <end position="58"/>
    </location>
</feature>
<gene>
    <name evidence="2" type="ORF">WJX81_006950</name>
</gene>
<name>A0AAW1QN66_9CHLO</name>
<dbReference type="AlphaFoldDB" id="A0AAW1QN66"/>
<evidence type="ECO:0000313" key="3">
    <source>
        <dbReference type="Proteomes" id="UP001445335"/>
    </source>
</evidence>
<accession>A0AAW1QN66</accession>
<dbReference type="EMBL" id="JALJOU010000082">
    <property type="protein sequence ID" value="KAK9822867.1"/>
    <property type="molecule type" value="Genomic_DNA"/>
</dbReference>
<evidence type="ECO:0000256" key="1">
    <source>
        <dbReference type="SAM" id="MobiDB-lite"/>
    </source>
</evidence>
<reference evidence="2 3" key="1">
    <citation type="journal article" date="2024" name="Nat. Commun.">
        <title>Phylogenomics reveals the evolutionary origins of lichenization in chlorophyte algae.</title>
        <authorList>
            <person name="Puginier C."/>
            <person name="Libourel C."/>
            <person name="Otte J."/>
            <person name="Skaloud P."/>
            <person name="Haon M."/>
            <person name="Grisel S."/>
            <person name="Petersen M."/>
            <person name="Berrin J.G."/>
            <person name="Delaux P.M."/>
            <person name="Dal Grande F."/>
            <person name="Keller J."/>
        </authorList>
    </citation>
    <scope>NUCLEOTIDE SEQUENCE [LARGE SCALE GENOMIC DNA]</scope>
    <source>
        <strain evidence="2 3">SAG 245.80</strain>
    </source>
</reference>
<sequence length="147" mass="15728">MVPAKNRKRRQLDSGALTEEQLCRAVKRLHTSSTDSLAFTSNTGSQDPTTSEADGSSHSSDEPPQPQARLRLALAWLSANLSAAGGWRAQNDTSVDALLARLQPIDINGDCGRAEAARRAAARPPPPPVRRAAEDALPLRALNQDRG</sequence>
<keyword evidence="3" id="KW-1185">Reference proteome</keyword>
<evidence type="ECO:0000313" key="2">
    <source>
        <dbReference type="EMBL" id="KAK9822867.1"/>
    </source>
</evidence>